<protein>
    <submittedName>
        <fullName evidence="3">DNL-type zinc finger protein</fullName>
    </submittedName>
</protein>
<dbReference type="GO" id="GO:0006457">
    <property type="term" value="P:protein folding"/>
    <property type="evidence" value="ECO:0007669"/>
    <property type="project" value="TreeGrafter"/>
</dbReference>
<keyword evidence="1" id="KW-0862">Zinc</keyword>
<accession>A0AAD7KNR0</accession>
<dbReference type="GO" id="GO:0050821">
    <property type="term" value="P:protein stabilization"/>
    <property type="evidence" value="ECO:0007669"/>
    <property type="project" value="TreeGrafter"/>
</dbReference>
<organism evidence="3 4">
    <name type="scientific">Quillaja saponaria</name>
    <name type="common">Soap bark tree</name>
    <dbReference type="NCBI Taxonomy" id="32244"/>
    <lineage>
        <taxon>Eukaryota</taxon>
        <taxon>Viridiplantae</taxon>
        <taxon>Streptophyta</taxon>
        <taxon>Embryophyta</taxon>
        <taxon>Tracheophyta</taxon>
        <taxon>Spermatophyta</taxon>
        <taxon>Magnoliopsida</taxon>
        <taxon>eudicotyledons</taxon>
        <taxon>Gunneridae</taxon>
        <taxon>Pentapetalae</taxon>
        <taxon>rosids</taxon>
        <taxon>fabids</taxon>
        <taxon>Fabales</taxon>
        <taxon>Quillajaceae</taxon>
        <taxon>Quillaja</taxon>
    </lineage>
</organism>
<keyword evidence="1" id="KW-0863">Zinc-finger</keyword>
<keyword evidence="4" id="KW-1185">Reference proteome</keyword>
<dbReference type="KEGG" id="qsa:O6P43_032816"/>
<dbReference type="PROSITE" id="PS51501">
    <property type="entry name" value="ZF_DNL"/>
    <property type="match status" value="1"/>
</dbReference>
<dbReference type="EMBL" id="JARAOO010000014">
    <property type="protein sequence ID" value="KAJ7943235.1"/>
    <property type="molecule type" value="Genomic_DNA"/>
</dbReference>
<dbReference type="Proteomes" id="UP001163823">
    <property type="component" value="Chromosome 14"/>
</dbReference>
<evidence type="ECO:0000313" key="3">
    <source>
        <dbReference type="EMBL" id="KAJ7943235.1"/>
    </source>
</evidence>
<dbReference type="PANTHER" id="PTHR20922:SF19">
    <property type="entry name" value="F24J5.3"/>
    <property type="match status" value="1"/>
</dbReference>
<gene>
    <name evidence="3" type="ORF">O6P43_032816</name>
</gene>
<dbReference type="GO" id="GO:0051087">
    <property type="term" value="F:protein-folding chaperone binding"/>
    <property type="evidence" value="ECO:0007669"/>
    <property type="project" value="TreeGrafter"/>
</dbReference>
<dbReference type="GO" id="GO:0005739">
    <property type="term" value="C:mitochondrion"/>
    <property type="evidence" value="ECO:0007669"/>
    <property type="project" value="TreeGrafter"/>
</dbReference>
<proteinExistence type="predicted"/>
<evidence type="ECO:0000313" key="4">
    <source>
        <dbReference type="Proteomes" id="UP001163823"/>
    </source>
</evidence>
<evidence type="ECO:0000259" key="2">
    <source>
        <dbReference type="PROSITE" id="PS51501"/>
    </source>
</evidence>
<dbReference type="InterPro" id="IPR007853">
    <property type="entry name" value="Znf_DNL-typ"/>
</dbReference>
<dbReference type="Pfam" id="PF05180">
    <property type="entry name" value="zf-DNL"/>
    <property type="match status" value="1"/>
</dbReference>
<feature type="domain" description="DNL-type" evidence="2">
    <location>
        <begin position="51"/>
        <end position="121"/>
    </location>
</feature>
<reference evidence="3" key="1">
    <citation type="journal article" date="2023" name="Science">
        <title>Elucidation of the pathway for biosynthesis of saponin adjuvants from the soapbark tree.</title>
        <authorList>
            <person name="Reed J."/>
            <person name="Orme A."/>
            <person name="El-Demerdash A."/>
            <person name="Owen C."/>
            <person name="Martin L.B.B."/>
            <person name="Misra R.C."/>
            <person name="Kikuchi S."/>
            <person name="Rejzek M."/>
            <person name="Martin A.C."/>
            <person name="Harkess A."/>
            <person name="Leebens-Mack J."/>
            <person name="Louveau T."/>
            <person name="Stephenson M.J."/>
            <person name="Osbourn A."/>
        </authorList>
    </citation>
    <scope>NUCLEOTIDE SEQUENCE</scope>
    <source>
        <strain evidence="3">S10</strain>
    </source>
</reference>
<sequence>MKQQYSHECVPIEYWRSLGWWMAILQQTRNPNPKPETDNPDTVVATINLRLPRRSLLVQFTCNGCGERTERLVNRLAYERGVIFVQCAGCLQHHKLVDNLGLVTEYNFREETNREFETDQV</sequence>
<evidence type="ECO:0000256" key="1">
    <source>
        <dbReference type="PROSITE-ProRule" id="PRU00834"/>
    </source>
</evidence>
<name>A0AAD7KNR0_QUISA</name>
<dbReference type="GO" id="GO:0008270">
    <property type="term" value="F:zinc ion binding"/>
    <property type="evidence" value="ECO:0007669"/>
    <property type="project" value="UniProtKB-KW"/>
</dbReference>
<dbReference type="PANTHER" id="PTHR20922">
    <property type="entry name" value="DNL-TYPE ZINC FINGER PROTEIN"/>
    <property type="match status" value="1"/>
</dbReference>
<dbReference type="GO" id="GO:0030150">
    <property type="term" value="P:protein import into mitochondrial matrix"/>
    <property type="evidence" value="ECO:0007669"/>
    <property type="project" value="TreeGrafter"/>
</dbReference>
<dbReference type="AlphaFoldDB" id="A0AAD7KNR0"/>
<comment type="caution">
    <text evidence="3">The sequence shown here is derived from an EMBL/GenBank/DDBJ whole genome shotgun (WGS) entry which is preliminary data.</text>
</comment>
<keyword evidence="1" id="KW-0479">Metal-binding</keyword>
<dbReference type="InterPro" id="IPR024158">
    <property type="entry name" value="Mt_import_TIM15"/>
</dbReference>